<feature type="domain" description="EGF-like" evidence="9">
    <location>
        <begin position="363"/>
        <end position="396"/>
    </location>
</feature>
<evidence type="ECO:0000256" key="6">
    <source>
        <dbReference type="PROSITE-ProRule" id="PRU00377"/>
    </source>
</evidence>
<keyword evidence="1" id="KW-0217">Developmental protein</keyword>
<accession>A0ABN8PXU3</accession>
<dbReference type="Gene3D" id="2.170.300.10">
    <property type="entry name" value="Tie2 ligand-binding domain superfamily"/>
    <property type="match status" value="1"/>
</dbReference>
<evidence type="ECO:0000259" key="9">
    <source>
        <dbReference type="PROSITE" id="PS50026"/>
    </source>
</evidence>
<evidence type="ECO:0000256" key="2">
    <source>
        <dbReference type="ARBA" id="ARBA00022536"/>
    </source>
</evidence>
<feature type="chain" id="PRO_5047199283" description="N-acetylglucosamine-1-phosphodiester alpha-N-acetylglucosaminidase" evidence="8">
    <location>
        <begin position="25"/>
        <end position="574"/>
    </location>
</feature>
<dbReference type="PROSITE" id="PS00022">
    <property type="entry name" value="EGF_1"/>
    <property type="match status" value="2"/>
</dbReference>
<evidence type="ECO:0000259" key="10">
    <source>
        <dbReference type="PROSITE" id="PS51051"/>
    </source>
</evidence>
<dbReference type="PROSITE" id="PS50026">
    <property type="entry name" value="EGF_3"/>
    <property type="match status" value="2"/>
</dbReference>
<keyword evidence="4 5" id="KW-1015">Disulfide bond</keyword>
<dbReference type="PANTHER" id="PTHR40446:SF2">
    <property type="entry name" value="N-ACETYLGLUCOSAMINE-1-PHOSPHODIESTER ALPHA-N-ACETYLGLUCOSAMINIDASE"/>
    <property type="match status" value="1"/>
</dbReference>
<reference evidence="11 12" key="1">
    <citation type="submission" date="2022-05" db="EMBL/GenBank/DDBJ databases">
        <authorList>
            <consortium name="Genoscope - CEA"/>
            <person name="William W."/>
        </authorList>
    </citation>
    <scope>NUCLEOTIDE SEQUENCE [LARGE SCALE GENOMIC DNA]</scope>
</reference>
<feature type="disulfide bond" evidence="6">
    <location>
        <begin position="353"/>
        <end position="362"/>
    </location>
</feature>
<protein>
    <recommendedName>
        <fullName evidence="13">N-acetylglucosamine-1-phosphodiester alpha-N-acetylglucosaminidase</fullName>
    </recommendedName>
</protein>
<evidence type="ECO:0000256" key="7">
    <source>
        <dbReference type="SAM" id="Phobius"/>
    </source>
</evidence>
<keyword evidence="8" id="KW-0732">Signal</keyword>
<dbReference type="SUPFAM" id="SSF57196">
    <property type="entry name" value="EGF/Laminin"/>
    <property type="match status" value="1"/>
</dbReference>
<dbReference type="PANTHER" id="PTHR40446">
    <property type="entry name" value="N-ACETYLGLUCOSAMINE-1-PHOSPHODIESTER ALPHA-N-ACETYLGLUCOSAMINIDASE"/>
    <property type="match status" value="1"/>
</dbReference>
<dbReference type="InterPro" id="IPR000742">
    <property type="entry name" value="EGF"/>
</dbReference>
<keyword evidence="12" id="KW-1185">Reference proteome</keyword>
<keyword evidence="7" id="KW-0472">Membrane</keyword>
<evidence type="ECO:0000256" key="1">
    <source>
        <dbReference type="ARBA" id="ARBA00022473"/>
    </source>
</evidence>
<dbReference type="Pfam" id="PF09992">
    <property type="entry name" value="NAGPA"/>
    <property type="match status" value="1"/>
</dbReference>
<keyword evidence="7" id="KW-0812">Transmembrane</keyword>
<evidence type="ECO:0000313" key="12">
    <source>
        <dbReference type="Proteomes" id="UP001159427"/>
    </source>
</evidence>
<feature type="signal peptide" evidence="8">
    <location>
        <begin position="1"/>
        <end position="24"/>
    </location>
</feature>
<keyword evidence="3" id="KW-0677">Repeat</keyword>
<dbReference type="Pfam" id="PF23106">
    <property type="entry name" value="EGF_Teneurin"/>
    <property type="match status" value="2"/>
</dbReference>
<dbReference type="SMART" id="SM00181">
    <property type="entry name" value="EGF"/>
    <property type="match status" value="3"/>
</dbReference>
<keyword evidence="2 5" id="KW-0245">EGF-like domain</keyword>
<feature type="domain" description="DSL" evidence="10">
    <location>
        <begin position="351"/>
        <end position="395"/>
    </location>
</feature>
<feature type="disulfide bond" evidence="5">
    <location>
        <begin position="386"/>
        <end position="395"/>
    </location>
</feature>
<dbReference type="PROSITE" id="PS51051">
    <property type="entry name" value="DSL"/>
    <property type="match status" value="1"/>
</dbReference>
<evidence type="ECO:0000256" key="3">
    <source>
        <dbReference type="ARBA" id="ARBA00022737"/>
    </source>
</evidence>
<keyword evidence="7" id="KW-1133">Transmembrane helix</keyword>
<feature type="transmembrane region" description="Helical" evidence="7">
    <location>
        <begin position="521"/>
        <end position="546"/>
    </location>
</feature>
<organism evidence="11 12">
    <name type="scientific">Porites evermanni</name>
    <dbReference type="NCBI Taxonomy" id="104178"/>
    <lineage>
        <taxon>Eukaryota</taxon>
        <taxon>Metazoa</taxon>
        <taxon>Cnidaria</taxon>
        <taxon>Anthozoa</taxon>
        <taxon>Hexacorallia</taxon>
        <taxon>Scleractinia</taxon>
        <taxon>Fungiina</taxon>
        <taxon>Poritidae</taxon>
        <taxon>Porites</taxon>
    </lineage>
</organism>
<evidence type="ECO:0008006" key="13">
    <source>
        <dbReference type="Google" id="ProtNLM"/>
    </source>
</evidence>
<dbReference type="InterPro" id="IPR018711">
    <property type="entry name" value="NAGPA"/>
</dbReference>
<dbReference type="EMBL" id="CALNXI010001003">
    <property type="protein sequence ID" value="CAH3151088.1"/>
    <property type="molecule type" value="Genomic_DNA"/>
</dbReference>
<sequence>MRVLYVYFVTTLLYFLTMRTTLYGDAEDPFVADILTPYKDYYRTKRTHRFVRDCQPIERGNTTHEIFNVSRLLNPEKPFVQVKNFYHEFNRDGKTLNVVGRIVTVEDPIRTISVLEPKEVGGCSKFTRATVAETGKQRNCFVSTNGGMFRTRDGMCYGNIFSDGRKVQDSGGVQNANFGIRQDGTLVVGYLSEEDVLRKENPFIQLVSGVVWLLRNGSSYVNESKKAECRDTEETGPMDLFAGVLSARTALGHDSQGRVVMVQVDGKTKKRGIDLYNFADLLLKFGLVNAINLDGGGSSTMVVNGTVVNYPSDQCGKFNCPRQVTTIVCAHEPDCVPSNCNGHGQCVMGRCVCDSQWTGESCDVVKCKENNCSSNGVCSQQDGCLCFSGWRGDNCSEACPPGLYGVNCSRECLCLNGGTCNRLNGECSCSLGWTGLYCQHRCFPGSYGQNCSMICDCPNTCDCGPETGECLSAHNNTLLNATQKWLQCQLDLRMSKLLPTSNTKQPNTEKVVTVEKEFSKLFVWFIAVISLCGISLLANLILIYLACNQASRSAVWTSRMGERQLLFSDDDNEL</sequence>
<dbReference type="InterPro" id="IPR001774">
    <property type="entry name" value="DSL"/>
</dbReference>
<comment type="caution">
    <text evidence="11">The sequence shown here is derived from an EMBL/GenBank/DDBJ whole genome shotgun (WGS) entry which is preliminary data.</text>
</comment>
<dbReference type="Gene3D" id="2.10.25.10">
    <property type="entry name" value="Laminin"/>
    <property type="match status" value="1"/>
</dbReference>
<evidence type="ECO:0000256" key="8">
    <source>
        <dbReference type="SAM" id="SignalP"/>
    </source>
</evidence>
<gene>
    <name evidence="11" type="ORF">PEVE_00000288</name>
</gene>
<dbReference type="Proteomes" id="UP001159427">
    <property type="component" value="Unassembled WGS sequence"/>
</dbReference>
<feature type="domain" description="EGF-like" evidence="9">
    <location>
        <begin position="409"/>
        <end position="439"/>
    </location>
</feature>
<evidence type="ECO:0000256" key="5">
    <source>
        <dbReference type="PROSITE-ProRule" id="PRU00076"/>
    </source>
</evidence>
<name>A0ABN8PXU3_9CNID</name>
<feature type="disulfide bond" evidence="5">
    <location>
        <begin position="429"/>
        <end position="438"/>
    </location>
</feature>
<comment type="caution">
    <text evidence="5">Lacks conserved residue(s) required for the propagation of feature annotation.</text>
</comment>
<evidence type="ECO:0000313" key="11">
    <source>
        <dbReference type="EMBL" id="CAH3151088.1"/>
    </source>
</evidence>
<evidence type="ECO:0000256" key="4">
    <source>
        <dbReference type="ARBA" id="ARBA00023157"/>
    </source>
</evidence>
<dbReference type="CDD" id="cd00054">
    <property type="entry name" value="EGF_CA"/>
    <property type="match status" value="1"/>
</dbReference>
<proteinExistence type="predicted"/>